<evidence type="ECO:0000313" key="2">
    <source>
        <dbReference type="Proteomes" id="UP000008177"/>
    </source>
</evidence>
<sequence>MLKTMRRSETQRRSLAIPAWLNLSPNHGASLYDFQHIVYLRAKSKQVLSICPVALTVSSPRSSAVPARK</sequence>
<name>G2XNP0_BOTF4</name>
<dbReference type="Proteomes" id="UP000008177">
    <property type="component" value="Unplaced contigs"/>
</dbReference>
<dbReference type="EMBL" id="FQ790246">
    <property type="protein sequence ID" value="CCD42496.1"/>
    <property type="molecule type" value="Genomic_DNA"/>
</dbReference>
<reference evidence="2" key="1">
    <citation type="journal article" date="2011" name="PLoS Genet.">
        <title>Genomic analysis of the necrotrophic fungal pathogens Sclerotinia sclerotiorum and Botrytis cinerea.</title>
        <authorList>
            <person name="Amselem J."/>
            <person name="Cuomo C.A."/>
            <person name="van Kan J.A."/>
            <person name="Viaud M."/>
            <person name="Benito E.P."/>
            <person name="Couloux A."/>
            <person name="Coutinho P.M."/>
            <person name="de Vries R.P."/>
            <person name="Dyer P.S."/>
            <person name="Fillinger S."/>
            <person name="Fournier E."/>
            <person name="Gout L."/>
            <person name="Hahn M."/>
            <person name="Kohn L."/>
            <person name="Lapalu N."/>
            <person name="Plummer K.M."/>
            <person name="Pradier J.M."/>
            <person name="Quevillon E."/>
            <person name="Sharon A."/>
            <person name="Simon A."/>
            <person name="ten Have A."/>
            <person name="Tudzynski B."/>
            <person name="Tudzynski P."/>
            <person name="Wincker P."/>
            <person name="Andrew M."/>
            <person name="Anthouard V."/>
            <person name="Beever R.E."/>
            <person name="Beffa R."/>
            <person name="Benoit I."/>
            <person name="Bouzid O."/>
            <person name="Brault B."/>
            <person name="Chen Z."/>
            <person name="Choquer M."/>
            <person name="Collemare J."/>
            <person name="Cotton P."/>
            <person name="Danchin E.G."/>
            <person name="Da Silva C."/>
            <person name="Gautier A."/>
            <person name="Giraud C."/>
            <person name="Giraud T."/>
            <person name="Gonzalez C."/>
            <person name="Grossetete S."/>
            <person name="Guldener U."/>
            <person name="Henrissat B."/>
            <person name="Howlett B.J."/>
            <person name="Kodira C."/>
            <person name="Kretschmer M."/>
            <person name="Lappartient A."/>
            <person name="Leroch M."/>
            <person name="Levis C."/>
            <person name="Mauceli E."/>
            <person name="Neuveglise C."/>
            <person name="Oeser B."/>
            <person name="Pearson M."/>
            <person name="Poulain J."/>
            <person name="Poussereau N."/>
            <person name="Quesneville H."/>
            <person name="Rascle C."/>
            <person name="Schumacher J."/>
            <person name="Segurens B."/>
            <person name="Sexton A."/>
            <person name="Silva E."/>
            <person name="Sirven C."/>
            <person name="Soanes D.M."/>
            <person name="Talbot N.J."/>
            <person name="Templeton M."/>
            <person name="Yandava C."/>
            <person name="Yarden O."/>
            <person name="Zeng Q."/>
            <person name="Rollins J.A."/>
            <person name="Lebrun M.H."/>
            <person name="Dickman M."/>
        </authorList>
    </citation>
    <scope>NUCLEOTIDE SEQUENCE [LARGE SCALE GENOMIC DNA]</scope>
    <source>
        <strain evidence="2">T4</strain>
    </source>
</reference>
<proteinExistence type="predicted"/>
<protein>
    <submittedName>
        <fullName evidence="1">Uncharacterized protein</fullName>
    </submittedName>
</protein>
<dbReference type="HOGENOM" id="CLU_2775618_0_0_1"/>
<dbReference type="AlphaFoldDB" id="G2XNP0"/>
<dbReference type="InParanoid" id="G2XNP0"/>
<accession>G2XNP0</accession>
<evidence type="ECO:0000313" key="1">
    <source>
        <dbReference type="EMBL" id="CCD42496.1"/>
    </source>
</evidence>
<organism evidence="1 2">
    <name type="scientific">Botryotinia fuckeliana (strain T4)</name>
    <name type="common">Noble rot fungus</name>
    <name type="synonym">Botrytis cinerea</name>
    <dbReference type="NCBI Taxonomy" id="999810"/>
    <lineage>
        <taxon>Eukaryota</taxon>
        <taxon>Fungi</taxon>
        <taxon>Dikarya</taxon>
        <taxon>Ascomycota</taxon>
        <taxon>Pezizomycotina</taxon>
        <taxon>Leotiomycetes</taxon>
        <taxon>Helotiales</taxon>
        <taxon>Sclerotiniaceae</taxon>
        <taxon>Botrytis</taxon>
    </lineage>
</organism>
<gene>
    <name evidence="1" type="ORF">BofuT4_uP075790.1</name>
</gene>